<dbReference type="EMBL" id="JAJFAZ020000004">
    <property type="protein sequence ID" value="KAI5333861.1"/>
    <property type="molecule type" value="Genomic_DNA"/>
</dbReference>
<sequence>MKRESWMGALMKRKDTEEKLVHKFKSQEHDCMRIRKKVSMKFEYQGMLRIQESKKIRSKEFRMGDLSYAQQSSSELLERFLRD</sequence>
<organism evidence="1 2">
    <name type="scientific">Prunus dulcis</name>
    <name type="common">Almond</name>
    <name type="synonym">Amygdalus dulcis</name>
    <dbReference type="NCBI Taxonomy" id="3755"/>
    <lineage>
        <taxon>Eukaryota</taxon>
        <taxon>Viridiplantae</taxon>
        <taxon>Streptophyta</taxon>
        <taxon>Embryophyta</taxon>
        <taxon>Tracheophyta</taxon>
        <taxon>Spermatophyta</taxon>
        <taxon>Magnoliopsida</taxon>
        <taxon>eudicotyledons</taxon>
        <taxon>Gunneridae</taxon>
        <taxon>Pentapetalae</taxon>
        <taxon>rosids</taxon>
        <taxon>fabids</taxon>
        <taxon>Rosales</taxon>
        <taxon>Rosaceae</taxon>
        <taxon>Amygdaloideae</taxon>
        <taxon>Amygdaleae</taxon>
        <taxon>Prunus</taxon>
    </lineage>
</organism>
<dbReference type="AlphaFoldDB" id="A0AAD4Z603"/>
<reference evidence="1 2" key="1">
    <citation type="journal article" date="2022" name="G3 (Bethesda)">
        <title>Whole-genome sequence and methylome profiling of the almond [Prunus dulcis (Mill.) D.A. Webb] cultivar 'Nonpareil'.</title>
        <authorList>
            <person name="D'Amico-Willman K.M."/>
            <person name="Ouma W.Z."/>
            <person name="Meulia T."/>
            <person name="Sideli G.M."/>
            <person name="Gradziel T.M."/>
            <person name="Fresnedo-Ramirez J."/>
        </authorList>
    </citation>
    <scope>NUCLEOTIDE SEQUENCE [LARGE SCALE GENOMIC DNA]</scope>
    <source>
        <strain evidence="1">Clone GOH B32 T37-40</strain>
    </source>
</reference>
<comment type="caution">
    <text evidence="1">The sequence shown here is derived from an EMBL/GenBank/DDBJ whole genome shotgun (WGS) entry which is preliminary data.</text>
</comment>
<gene>
    <name evidence="1" type="ORF">L3X38_023993</name>
</gene>
<protein>
    <submittedName>
        <fullName evidence="1">Uncharacterized protein</fullName>
    </submittedName>
</protein>
<evidence type="ECO:0000313" key="1">
    <source>
        <dbReference type="EMBL" id="KAI5333861.1"/>
    </source>
</evidence>
<name>A0AAD4Z603_PRUDU</name>
<dbReference type="Proteomes" id="UP001054821">
    <property type="component" value="Chromosome 4"/>
</dbReference>
<evidence type="ECO:0000313" key="2">
    <source>
        <dbReference type="Proteomes" id="UP001054821"/>
    </source>
</evidence>
<proteinExistence type="predicted"/>
<accession>A0AAD4Z603</accession>
<keyword evidence="2" id="KW-1185">Reference proteome</keyword>